<dbReference type="HOGENOM" id="CLU_1076226_0_0_4"/>
<dbReference type="KEGG" id="eba:ebA7082"/>
<gene>
    <name evidence="2" type="ORF">ebA7082</name>
</gene>
<reference evidence="2 3" key="1">
    <citation type="journal article" date="2005" name="Arch. Microbiol.">
        <title>The genome sequence of an anaerobic aromatic-degrading denitrifying bacterium, strain EbN1.</title>
        <authorList>
            <person name="Rabus R."/>
            <person name="Kube M."/>
            <person name="Heider J."/>
            <person name="Beck A."/>
            <person name="Heitmann K."/>
            <person name="Widdel F."/>
            <person name="Reinhardt R."/>
        </authorList>
    </citation>
    <scope>NUCLEOTIDE SEQUENCE [LARGE SCALE GENOMIC DNA]</scope>
    <source>
        <strain evidence="2 3">EbN1</strain>
    </source>
</reference>
<feature type="region of interest" description="Disordered" evidence="1">
    <location>
        <begin position="46"/>
        <end position="94"/>
    </location>
</feature>
<dbReference type="eggNOG" id="COG3064">
    <property type="taxonomic scope" value="Bacteria"/>
</dbReference>
<evidence type="ECO:0000313" key="2">
    <source>
        <dbReference type="EMBL" id="CAI10143.1"/>
    </source>
</evidence>
<dbReference type="STRING" id="76114.ebA7082"/>
<organism evidence="2 3">
    <name type="scientific">Aromatoleum aromaticum (strain DSM 19018 / LMG 30748 / EbN1)</name>
    <name type="common">Azoarcus sp. (strain EbN1)</name>
    <dbReference type="NCBI Taxonomy" id="76114"/>
    <lineage>
        <taxon>Bacteria</taxon>
        <taxon>Pseudomonadati</taxon>
        <taxon>Pseudomonadota</taxon>
        <taxon>Betaproteobacteria</taxon>
        <taxon>Rhodocyclales</taxon>
        <taxon>Rhodocyclaceae</taxon>
        <taxon>Aromatoleum</taxon>
    </lineage>
</organism>
<evidence type="ECO:0000256" key="1">
    <source>
        <dbReference type="SAM" id="MobiDB-lite"/>
    </source>
</evidence>
<name>Q5NXS1_AROAE</name>
<feature type="compositionally biased region" description="Basic and acidic residues" evidence="1">
    <location>
        <begin position="46"/>
        <end position="68"/>
    </location>
</feature>
<evidence type="ECO:0000313" key="3">
    <source>
        <dbReference type="Proteomes" id="UP000006552"/>
    </source>
</evidence>
<dbReference type="EMBL" id="CR555306">
    <property type="protein sequence ID" value="CAI10143.1"/>
    <property type="molecule type" value="Genomic_DNA"/>
</dbReference>
<feature type="compositionally biased region" description="Basic and acidic residues" evidence="1">
    <location>
        <begin position="77"/>
        <end position="94"/>
    </location>
</feature>
<dbReference type="AlphaFoldDB" id="Q5NXS1"/>
<dbReference type="Proteomes" id="UP000006552">
    <property type="component" value="Chromosome"/>
</dbReference>
<protein>
    <submittedName>
        <fullName evidence="2">Uncharacterized protein</fullName>
    </submittedName>
</protein>
<accession>Q5NXS1</accession>
<sequence length="258" mass="28813">MLRFFRALGMAWAAMSNTTRLVVGSAAFFAAVSIVGSIQSQQREEAQLAEERRTEEATKDRVQAEKSRRAALTPEQRAAEEAEKARLTKEKEDAAVRAKAAEDARVAEVKRQAAEAEAKRSDWTYSDAADKVSGKTIKNAGLRSENLEFLAFPYSGGTRGNLQIRRHPRFGTDVIFYTSNGQVQCNAYSSCKVHLRVDDKLTMSLSGNPPEDHDPTVVFLNKSVIGTLRKSSKVVLTVSMFQEGERSFEFRTRNLDWK</sequence>
<proteinExistence type="predicted"/>
<keyword evidence="3" id="KW-1185">Reference proteome</keyword>